<comment type="similarity">
    <text evidence="7">Belongs to the MraZ family.</text>
</comment>
<dbReference type="InterPro" id="IPR003444">
    <property type="entry name" value="MraZ"/>
</dbReference>
<dbReference type="CDD" id="cd16320">
    <property type="entry name" value="MraZ_N"/>
    <property type="match status" value="1"/>
</dbReference>
<keyword evidence="2 7" id="KW-0963">Cytoplasm</keyword>
<keyword evidence="5 7" id="KW-0238">DNA-binding</keyword>
<keyword evidence="6 7" id="KW-0804">Transcription</keyword>
<dbReference type="GO" id="GO:2000143">
    <property type="term" value="P:negative regulation of DNA-templated transcription initiation"/>
    <property type="evidence" value="ECO:0007669"/>
    <property type="project" value="TreeGrafter"/>
</dbReference>
<feature type="domain" description="SpoVT-AbrB" evidence="8">
    <location>
        <begin position="5"/>
        <end position="47"/>
    </location>
</feature>
<comment type="subcellular location">
    <subcellularLocation>
        <location evidence="7">Cytoplasm</location>
        <location evidence="7">Nucleoid</location>
    </subcellularLocation>
</comment>
<evidence type="ECO:0000256" key="2">
    <source>
        <dbReference type="ARBA" id="ARBA00022490"/>
    </source>
</evidence>
<dbReference type="Pfam" id="PF02381">
    <property type="entry name" value="MraZ"/>
    <property type="match status" value="2"/>
</dbReference>
<evidence type="ECO:0000256" key="7">
    <source>
        <dbReference type="HAMAP-Rule" id="MF_01008"/>
    </source>
</evidence>
<dbReference type="PROSITE" id="PS51740">
    <property type="entry name" value="SPOVT_ABRB"/>
    <property type="match status" value="2"/>
</dbReference>
<dbReference type="GO" id="GO:0005737">
    <property type="term" value="C:cytoplasm"/>
    <property type="evidence" value="ECO:0007669"/>
    <property type="project" value="UniProtKB-UniRule"/>
</dbReference>
<dbReference type="EMBL" id="DVGZ01000004">
    <property type="protein sequence ID" value="HIR46111.1"/>
    <property type="molecule type" value="Genomic_DNA"/>
</dbReference>
<comment type="subunit">
    <text evidence="7">Forms oligomers.</text>
</comment>
<dbReference type="CDD" id="cd16321">
    <property type="entry name" value="MraZ_C"/>
    <property type="match status" value="1"/>
</dbReference>
<evidence type="ECO:0000259" key="8">
    <source>
        <dbReference type="PROSITE" id="PS51740"/>
    </source>
</evidence>
<dbReference type="InterPro" id="IPR038619">
    <property type="entry name" value="MraZ_sf"/>
</dbReference>
<dbReference type="NCBIfam" id="TIGR00242">
    <property type="entry name" value="division/cell wall cluster transcriptional repressor MraZ"/>
    <property type="match status" value="1"/>
</dbReference>
<evidence type="ECO:0000256" key="1">
    <source>
        <dbReference type="ARBA" id="ARBA00013860"/>
    </source>
</evidence>
<dbReference type="PANTHER" id="PTHR34701">
    <property type="entry name" value="TRANSCRIPTIONAL REGULATOR MRAZ"/>
    <property type="match status" value="1"/>
</dbReference>
<dbReference type="InterPro" id="IPR035642">
    <property type="entry name" value="MraZ_N"/>
</dbReference>
<dbReference type="InterPro" id="IPR020603">
    <property type="entry name" value="MraZ_dom"/>
</dbReference>
<accession>A0A9D1DD08</accession>
<evidence type="ECO:0000313" key="9">
    <source>
        <dbReference type="EMBL" id="HIR46111.1"/>
    </source>
</evidence>
<keyword evidence="3" id="KW-0677">Repeat</keyword>
<reference evidence="9" key="2">
    <citation type="journal article" date="2021" name="PeerJ">
        <title>Extensive microbial diversity within the chicken gut microbiome revealed by metagenomics and culture.</title>
        <authorList>
            <person name="Gilroy R."/>
            <person name="Ravi A."/>
            <person name="Getino M."/>
            <person name="Pursley I."/>
            <person name="Horton D.L."/>
            <person name="Alikhan N.F."/>
            <person name="Baker D."/>
            <person name="Gharbi K."/>
            <person name="Hall N."/>
            <person name="Watson M."/>
            <person name="Adriaenssens E.M."/>
            <person name="Foster-Nyarko E."/>
            <person name="Jarju S."/>
            <person name="Secka A."/>
            <person name="Antonio M."/>
            <person name="Oren A."/>
            <person name="Chaudhuri R.R."/>
            <person name="La Ragione R."/>
            <person name="Hildebrand F."/>
            <person name="Pallen M.J."/>
        </authorList>
    </citation>
    <scope>NUCLEOTIDE SEQUENCE</scope>
    <source>
        <strain evidence="9">ChiSxjej1B13-7958</strain>
    </source>
</reference>
<protein>
    <recommendedName>
        <fullName evidence="1 7">Transcriptional regulator MraZ</fullName>
    </recommendedName>
</protein>
<evidence type="ECO:0000256" key="5">
    <source>
        <dbReference type="ARBA" id="ARBA00023125"/>
    </source>
</evidence>
<reference evidence="9" key="1">
    <citation type="submission" date="2020-10" db="EMBL/GenBank/DDBJ databases">
        <authorList>
            <person name="Gilroy R."/>
        </authorList>
    </citation>
    <scope>NUCLEOTIDE SEQUENCE</scope>
    <source>
        <strain evidence="9">ChiSxjej1B13-7958</strain>
    </source>
</reference>
<dbReference type="SUPFAM" id="SSF89447">
    <property type="entry name" value="AbrB/MazE/MraZ-like"/>
    <property type="match status" value="1"/>
</dbReference>
<dbReference type="AlphaFoldDB" id="A0A9D1DD08"/>
<feature type="domain" description="SpoVT-AbrB" evidence="8">
    <location>
        <begin position="74"/>
        <end position="117"/>
    </location>
</feature>
<dbReference type="GO" id="GO:0003700">
    <property type="term" value="F:DNA-binding transcription factor activity"/>
    <property type="evidence" value="ECO:0007669"/>
    <property type="project" value="UniProtKB-UniRule"/>
</dbReference>
<proteinExistence type="inferred from homology"/>
<dbReference type="HAMAP" id="MF_01008">
    <property type="entry name" value="MraZ"/>
    <property type="match status" value="1"/>
</dbReference>
<dbReference type="Proteomes" id="UP000824242">
    <property type="component" value="Unassembled WGS sequence"/>
</dbReference>
<organism evidence="9 10">
    <name type="scientific">Candidatus Caccousia avicola</name>
    <dbReference type="NCBI Taxonomy" id="2840721"/>
    <lineage>
        <taxon>Bacteria</taxon>
        <taxon>Bacillati</taxon>
        <taxon>Bacillota</taxon>
        <taxon>Clostridia</taxon>
        <taxon>Eubacteriales</taxon>
        <taxon>Oscillospiraceae</taxon>
        <taxon>Oscillospiraceae incertae sedis</taxon>
        <taxon>Candidatus Caccousia</taxon>
    </lineage>
</organism>
<dbReference type="GO" id="GO:0009295">
    <property type="term" value="C:nucleoid"/>
    <property type="evidence" value="ECO:0007669"/>
    <property type="project" value="UniProtKB-SubCell"/>
</dbReference>
<dbReference type="InterPro" id="IPR037914">
    <property type="entry name" value="SpoVT-AbrB_sf"/>
</dbReference>
<dbReference type="PANTHER" id="PTHR34701:SF1">
    <property type="entry name" value="TRANSCRIPTIONAL REGULATOR MRAZ"/>
    <property type="match status" value="1"/>
</dbReference>
<dbReference type="InterPro" id="IPR035644">
    <property type="entry name" value="MraZ_C"/>
</dbReference>
<sequence length="139" mass="15936">MLIGEYQHNIDPKGRVIVPSKFREDLGERFYVTKGLDGCLFVLSPTEWDKLQEKIMAMPISKARSLQRFFFSGAAEMEPDKQGRILLPQHLREYAGLTKDVAFIGASRRAELWDAARWREFNSGLTEEAIAEAMDELEL</sequence>
<gene>
    <name evidence="7 9" type="primary">mraZ</name>
    <name evidence="9" type="ORF">IAB89_00405</name>
</gene>
<dbReference type="Gene3D" id="3.40.1550.20">
    <property type="entry name" value="Transcriptional regulator MraZ domain"/>
    <property type="match status" value="1"/>
</dbReference>
<evidence type="ECO:0000256" key="4">
    <source>
        <dbReference type="ARBA" id="ARBA00023015"/>
    </source>
</evidence>
<evidence type="ECO:0000256" key="6">
    <source>
        <dbReference type="ARBA" id="ARBA00023163"/>
    </source>
</evidence>
<evidence type="ECO:0000256" key="3">
    <source>
        <dbReference type="ARBA" id="ARBA00022737"/>
    </source>
</evidence>
<keyword evidence="4 7" id="KW-0805">Transcription regulation</keyword>
<dbReference type="InterPro" id="IPR007159">
    <property type="entry name" value="SpoVT-AbrB_dom"/>
</dbReference>
<comment type="caution">
    <text evidence="9">The sequence shown here is derived from an EMBL/GenBank/DDBJ whole genome shotgun (WGS) entry which is preliminary data.</text>
</comment>
<name>A0A9D1DD08_9FIRM</name>
<dbReference type="GO" id="GO:0000976">
    <property type="term" value="F:transcription cis-regulatory region binding"/>
    <property type="evidence" value="ECO:0007669"/>
    <property type="project" value="TreeGrafter"/>
</dbReference>
<evidence type="ECO:0000313" key="10">
    <source>
        <dbReference type="Proteomes" id="UP000824242"/>
    </source>
</evidence>